<name>A0A642UIK3_9ASCO</name>
<feature type="transmembrane region" description="Helical" evidence="10">
    <location>
        <begin position="160"/>
        <end position="177"/>
    </location>
</feature>
<evidence type="ECO:0000256" key="4">
    <source>
        <dbReference type="ARBA" id="ARBA00022692"/>
    </source>
</evidence>
<evidence type="ECO:0000256" key="2">
    <source>
        <dbReference type="ARBA" id="ARBA00010992"/>
    </source>
</evidence>
<feature type="transmembrane region" description="Helical" evidence="10">
    <location>
        <begin position="453"/>
        <end position="475"/>
    </location>
</feature>
<keyword evidence="6 10" id="KW-0472">Membrane</keyword>
<evidence type="ECO:0000256" key="9">
    <source>
        <dbReference type="SAM" id="MobiDB-lite"/>
    </source>
</evidence>
<dbReference type="InterPro" id="IPR020846">
    <property type="entry name" value="MFS_dom"/>
</dbReference>
<dbReference type="Proteomes" id="UP000761534">
    <property type="component" value="Unassembled WGS sequence"/>
</dbReference>
<dbReference type="OrthoDB" id="6339427at2759"/>
<dbReference type="InterPro" id="IPR005829">
    <property type="entry name" value="Sugar_transporter_CS"/>
</dbReference>
<evidence type="ECO:0000256" key="8">
    <source>
        <dbReference type="RuleBase" id="RU003346"/>
    </source>
</evidence>
<dbReference type="GO" id="GO:1904679">
    <property type="term" value="P:myo-inositol import across plasma membrane"/>
    <property type="evidence" value="ECO:0007669"/>
    <property type="project" value="TreeGrafter"/>
</dbReference>
<evidence type="ECO:0000256" key="1">
    <source>
        <dbReference type="ARBA" id="ARBA00004141"/>
    </source>
</evidence>
<feature type="transmembrane region" description="Helical" evidence="10">
    <location>
        <begin position="347"/>
        <end position="368"/>
    </location>
</feature>
<dbReference type="InterPro" id="IPR003663">
    <property type="entry name" value="Sugar/inositol_transpt"/>
</dbReference>
<dbReference type="EMBL" id="SWFS01000515">
    <property type="protein sequence ID" value="KAA8899739.1"/>
    <property type="molecule type" value="Genomic_DNA"/>
</dbReference>
<dbReference type="SUPFAM" id="SSF103473">
    <property type="entry name" value="MFS general substrate transporter"/>
    <property type="match status" value="1"/>
</dbReference>
<dbReference type="FunFam" id="1.20.1250.20:FF:000073">
    <property type="entry name" value="MFS myo-inositol transporter, putative"/>
    <property type="match status" value="1"/>
</dbReference>
<keyword evidence="4 10" id="KW-0812">Transmembrane</keyword>
<evidence type="ECO:0000313" key="12">
    <source>
        <dbReference type="EMBL" id="KAA8899739.1"/>
    </source>
</evidence>
<feature type="transmembrane region" description="Helical" evidence="10">
    <location>
        <begin position="57"/>
        <end position="74"/>
    </location>
</feature>
<dbReference type="PANTHER" id="PTHR48020:SF12">
    <property type="entry name" value="PROTON MYO-INOSITOL COTRANSPORTER"/>
    <property type="match status" value="1"/>
</dbReference>
<feature type="transmembrane region" description="Helical" evidence="10">
    <location>
        <begin position="189"/>
        <end position="210"/>
    </location>
</feature>
<feature type="transmembrane region" description="Helical" evidence="10">
    <location>
        <begin position="487"/>
        <end position="505"/>
    </location>
</feature>
<dbReference type="GO" id="GO:0016020">
    <property type="term" value="C:membrane"/>
    <property type="evidence" value="ECO:0007669"/>
    <property type="project" value="UniProtKB-SubCell"/>
</dbReference>
<evidence type="ECO:0000256" key="10">
    <source>
        <dbReference type="SAM" id="Phobius"/>
    </source>
</evidence>
<dbReference type="AlphaFoldDB" id="A0A642UIK3"/>
<comment type="subcellular location">
    <subcellularLocation>
        <location evidence="1">Membrane</location>
        <topology evidence="1">Multi-pass membrane protein</topology>
    </subcellularLocation>
</comment>
<sequence>MGDDEERIDYASSRRNSSSVEGGDKKQSIALDHDEHVVKDHAADEDAGFVNSRPSGLLVLLVFVSSVSHLMFGYDTGYISSALVSIGTDLDNKVLSSGEKEFITSATSLGALCGAAVTGYLADVFGRKYTSIGANVFLIWGAAMQCGAHTVWVMIGGRFVMGWGVGIGSAVSPLFITEVSPPTFRGRMVTVASIIRTGAQLVAYAIGAGLEKVHNGWRILVGISLIPTVLQAIGLFFLPESPRFLVQKGRLEDARRVLMQTHRGSSRELIERKVEDLVVSTQEVYPEGASLMRRAYLKLKELHTVPSNLRALIIVCGCQGINQFTGFNSLMYFSATIFESAGFQDSTAVSIVVAGANWIFTVAIFFFIDRIGRRVLMLTSLAGMIVSMAICSLAFHFIPIHFEGDEVAEPTGGMSSWDIVIIVFMMLYVSFYAIGVGSVPWQQSELFPMSVRGLGSSFATMTNWAGSLVIASTFLTMMKNITPTGTFAFFAGISLVSFVFIYFLYPELSNMSLEETQHMLADGFNIKQSVALSKERKALAKERQNSSV</sequence>
<comment type="caution">
    <text evidence="12">The sequence shown here is derived from an EMBL/GenBank/DDBJ whole genome shotgun (WGS) entry which is preliminary data.</text>
</comment>
<dbReference type="InterPro" id="IPR036259">
    <property type="entry name" value="MFS_trans_sf"/>
</dbReference>
<keyword evidence="3 8" id="KW-0813">Transport</keyword>
<evidence type="ECO:0000256" key="5">
    <source>
        <dbReference type="ARBA" id="ARBA00022989"/>
    </source>
</evidence>
<gene>
    <name evidence="12" type="ORF">TRICI_006304</name>
</gene>
<dbReference type="NCBIfam" id="TIGR00879">
    <property type="entry name" value="SP"/>
    <property type="match status" value="1"/>
</dbReference>
<dbReference type="Gene3D" id="1.20.1250.20">
    <property type="entry name" value="MFS general substrate transporter like domains"/>
    <property type="match status" value="1"/>
</dbReference>
<evidence type="ECO:0000256" key="3">
    <source>
        <dbReference type="ARBA" id="ARBA00022448"/>
    </source>
</evidence>
<feature type="transmembrane region" description="Helical" evidence="10">
    <location>
        <begin position="308"/>
        <end position="327"/>
    </location>
</feature>
<dbReference type="Pfam" id="PF00083">
    <property type="entry name" value="Sugar_tr"/>
    <property type="match status" value="1"/>
</dbReference>
<dbReference type="VEuPathDB" id="FungiDB:TRICI_006304"/>
<dbReference type="PRINTS" id="PR00171">
    <property type="entry name" value="SUGRTRNSPORT"/>
</dbReference>
<feature type="transmembrane region" description="Helical" evidence="10">
    <location>
        <begin position="216"/>
        <end position="238"/>
    </location>
</feature>
<reference evidence="12" key="1">
    <citation type="journal article" date="2019" name="G3 (Bethesda)">
        <title>Genome Assemblies of Two Rare Opportunistic Yeast Pathogens: Diutina rugosa (syn. Candida rugosa) and Trichomonascus ciferrii (syn. Candida ciferrii).</title>
        <authorList>
            <person name="Mixao V."/>
            <person name="Saus E."/>
            <person name="Hansen A.P."/>
            <person name="Lass-Florl C."/>
            <person name="Gabaldon T."/>
        </authorList>
    </citation>
    <scope>NUCLEOTIDE SEQUENCE</scope>
    <source>
        <strain evidence="12">CBS 4856</strain>
    </source>
</reference>
<evidence type="ECO:0000259" key="11">
    <source>
        <dbReference type="PROSITE" id="PS50850"/>
    </source>
</evidence>
<dbReference type="PANTHER" id="PTHR48020">
    <property type="entry name" value="PROTON MYO-INOSITOL COTRANSPORTER"/>
    <property type="match status" value="1"/>
</dbReference>
<feature type="transmembrane region" description="Helical" evidence="10">
    <location>
        <begin position="102"/>
        <end position="122"/>
    </location>
</feature>
<evidence type="ECO:0000256" key="7">
    <source>
        <dbReference type="ARBA" id="ARBA00049119"/>
    </source>
</evidence>
<keyword evidence="13" id="KW-1185">Reference proteome</keyword>
<evidence type="ECO:0000313" key="13">
    <source>
        <dbReference type="Proteomes" id="UP000761534"/>
    </source>
</evidence>
<accession>A0A642UIK3</accession>
<feature type="transmembrane region" description="Helical" evidence="10">
    <location>
        <begin position="375"/>
        <end position="399"/>
    </location>
</feature>
<dbReference type="PROSITE" id="PS50850">
    <property type="entry name" value="MFS"/>
    <property type="match status" value="1"/>
</dbReference>
<organism evidence="12 13">
    <name type="scientific">Trichomonascus ciferrii</name>
    <dbReference type="NCBI Taxonomy" id="44093"/>
    <lineage>
        <taxon>Eukaryota</taxon>
        <taxon>Fungi</taxon>
        <taxon>Dikarya</taxon>
        <taxon>Ascomycota</taxon>
        <taxon>Saccharomycotina</taxon>
        <taxon>Dipodascomycetes</taxon>
        <taxon>Dipodascales</taxon>
        <taxon>Trichomonascaceae</taxon>
        <taxon>Trichomonascus</taxon>
        <taxon>Trichomonascus ciferrii complex</taxon>
    </lineage>
</organism>
<feature type="domain" description="Major facilitator superfamily (MFS) profile" evidence="11">
    <location>
        <begin position="61"/>
        <end position="509"/>
    </location>
</feature>
<comment type="catalytic activity">
    <reaction evidence="7">
        <text>myo-inositol(out) + H(+)(out) = myo-inositol(in) + H(+)(in)</text>
        <dbReference type="Rhea" id="RHEA:60364"/>
        <dbReference type="ChEBI" id="CHEBI:15378"/>
        <dbReference type="ChEBI" id="CHEBI:17268"/>
    </reaction>
</comment>
<feature type="transmembrane region" description="Helical" evidence="10">
    <location>
        <begin position="419"/>
        <end position="441"/>
    </location>
</feature>
<dbReference type="PROSITE" id="PS00216">
    <property type="entry name" value="SUGAR_TRANSPORT_1"/>
    <property type="match status" value="2"/>
</dbReference>
<feature type="region of interest" description="Disordered" evidence="9">
    <location>
        <begin position="1"/>
        <end position="26"/>
    </location>
</feature>
<protein>
    <recommendedName>
        <fullName evidence="11">Major facilitator superfamily (MFS) profile domain-containing protein</fullName>
    </recommendedName>
</protein>
<keyword evidence="5 10" id="KW-1133">Transmembrane helix</keyword>
<dbReference type="InterPro" id="IPR005828">
    <property type="entry name" value="MFS_sugar_transport-like"/>
</dbReference>
<dbReference type="InterPro" id="IPR050814">
    <property type="entry name" value="Myo-inositol_Transporter"/>
</dbReference>
<feature type="transmembrane region" description="Helical" evidence="10">
    <location>
        <begin position="134"/>
        <end position="154"/>
    </location>
</feature>
<comment type="similarity">
    <text evidence="2 8">Belongs to the major facilitator superfamily. Sugar transporter (TC 2.A.1.1) family.</text>
</comment>
<evidence type="ECO:0000256" key="6">
    <source>
        <dbReference type="ARBA" id="ARBA00023136"/>
    </source>
</evidence>
<dbReference type="GO" id="GO:0005366">
    <property type="term" value="F:myo-inositol:proton symporter activity"/>
    <property type="evidence" value="ECO:0007669"/>
    <property type="project" value="TreeGrafter"/>
</dbReference>
<proteinExistence type="inferred from homology"/>